<comment type="subcellular location">
    <subcellularLocation>
        <location evidence="1">Cytoplasm</location>
    </subcellularLocation>
</comment>
<evidence type="ECO:0000256" key="5">
    <source>
        <dbReference type="ARBA" id="ARBA00022694"/>
    </source>
</evidence>
<dbReference type="Pfam" id="PF00814">
    <property type="entry name" value="TsaD"/>
    <property type="match status" value="1"/>
</dbReference>
<gene>
    <name evidence="8" type="primary">tsaB</name>
    <name evidence="8" type="ORF">EHSB41UT_04313</name>
</gene>
<evidence type="ECO:0000259" key="7">
    <source>
        <dbReference type="Pfam" id="PF00814"/>
    </source>
</evidence>
<accession>A0A1X7AQT2</accession>
<dbReference type="InterPro" id="IPR000905">
    <property type="entry name" value="Gcp-like_dom"/>
</dbReference>
<dbReference type="InterPro" id="IPR043129">
    <property type="entry name" value="ATPase_NBD"/>
</dbReference>
<dbReference type="FunFam" id="3.30.420.40:FF:000097">
    <property type="entry name" value="tRNA threonylcarbamoyladenosine biosynthesis protein TsaB"/>
    <property type="match status" value="1"/>
</dbReference>
<dbReference type="EMBL" id="FWPT01000013">
    <property type="protein sequence ID" value="SMA50502.1"/>
    <property type="molecule type" value="Genomic_DNA"/>
</dbReference>
<dbReference type="Proteomes" id="UP000196573">
    <property type="component" value="Unassembled WGS sequence"/>
</dbReference>
<dbReference type="PANTHER" id="PTHR11735:SF11">
    <property type="entry name" value="TRNA THREONYLCARBAMOYLADENOSINE BIOSYNTHESIS PROTEIN TSAB"/>
    <property type="match status" value="1"/>
</dbReference>
<reference evidence="8 9" key="1">
    <citation type="submission" date="2017-03" db="EMBL/GenBank/DDBJ databases">
        <authorList>
            <person name="Afonso C.L."/>
            <person name="Miller P.J."/>
            <person name="Scott M.A."/>
            <person name="Spackman E."/>
            <person name="Goraichik I."/>
            <person name="Dimitrov K.M."/>
            <person name="Suarez D.L."/>
            <person name="Swayne D.E."/>
        </authorList>
    </citation>
    <scope>NUCLEOTIDE SEQUENCE [LARGE SCALE GENOMIC DNA]</scope>
    <source>
        <strain evidence="8">SB41UT1</strain>
    </source>
</reference>
<organism evidence="8 9">
    <name type="scientific">Parendozoicomonas haliclonae</name>
    <dbReference type="NCBI Taxonomy" id="1960125"/>
    <lineage>
        <taxon>Bacteria</taxon>
        <taxon>Pseudomonadati</taxon>
        <taxon>Pseudomonadota</taxon>
        <taxon>Gammaproteobacteria</taxon>
        <taxon>Oceanospirillales</taxon>
        <taxon>Endozoicomonadaceae</taxon>
        <taxon>Parendozoicomonas</taxon>
    </lineage>
</organism>
<sequence>MALILSLDTATEACSAALYDTNSSAEAIQEIYEVIPREHSQRLLPMIDELLSAQGVKRSEIDALAFGRGPGAFTGVRIATGVAQGLAWALDVPVVPVSTLAALAQQAYREQGTTQVLALIDARMDEVYWGLYQLEGELMTLVGDEQVTAPEKIFSLLPESVQQNIGQVTGIGTGWCYSDRLTELAVAQITEQAFPHAADIAALAGPVFAAGQAVPADQALPVYLRDNVALKKSERPAKKQ</sequence>
<keyword evidence="9" id="KW-1185">Reference proteome</keyword>
<evidence type="ECO:0000313" key="9">
    <source>
        <dbReference type="Proteomes" id="UP000196573"/>
    </source>
</evidence>
<dbReference type="GO" id="GO:0005829">
    <property type="term" value="C:cytosol"/>
    <property type="evidence" value="ECO:0007669"/>
    <property type="project" value="TreeGrafter"/>
</dbReference>
<comment type="similarity">
    <text evidence="2">Belongs to the KAE1 / TsaD family. TsaB subfamily.</text>
</comment>
<dbReference type="SUPFAM" id="SSF53067">
    <property type="entry name" value="Actin-like ATPase domain"/>
    <property type="match status" value="2"/>
</dbReference>
<proteinExistence type="inferred from homology"/>
<keyword evidence="5" id="KW-0819">tRNA processing</keyword>
<dbReference type="AlphaFoldDB" id="A0A1X7AQT2"/>
<dbReference type="InterPro" id="IPR022496">
    <property type="entry name" value="T6A_TsaB"/>
</dbReference>
<dbReference type="GO" id="GO:0002949">
    <property type="term" value="P:tRNA threonylcarbamoyladenosine modification"/>
    <property type="evidence" value="ECO:0007669"/>
    <property type="project" value="InterPro"/>
</dbReference>
<dbReference type="Gene3D" id="3.30.420.40">
    <property type="match status" value="2"/>
</dbReference>
<keyword evidence="4" id="KW-0963">Cytoplasm</keyword>
<dbReference type="PANTHER" id="PTHR11735">
    <property type="entry name" value="TRNA N6-ADENOSINE THREONYLCARBAMOYLTRANSFERASE"/>
    <property type="match status" value="1"/>
</dbReference>
<name>A0A1X7AQT2_9GAMM</name>
<protein>
    <recommendedName>
        <fullName evidence="3">tRNA threonylcarbamoyladenosine biosynthesis protein TsaB</fullName>
    </recommendedName>
    <alternativeName>
        <fullName evidence="6">t(6)A37 threonylcarbamoyladenosine biosynthesis protein TsaB</fullName>
    </alternativeName>
</protein>
<dbReference type="CDD" id="cd24032">
    <property type="entry name" value="ASKHA_NBD_TsaB"/>
    <property type="match status" value="1"/>
</dbReference>
<evidence type="ECO:0000256" key="3">
    <source>
        <dbReference type="ARBA" id="ARBA00019012"/>
    </source>
</evidence>
<dbReference type="RefSeq" id="WP_087112942.1">
    <property type="nucleotide sequence ID" value="NZ_CBCSCN010000016.1"/>
</dbReference>
<evidence type="ECO:0000256" key="1">
    <source>
        <dbReference type="ARBA" id="ARBA00004496"/>
    </source>
</evidence>
<dbReference type="OrthoDB" id="9809995at2"/>
<evidence type="ECO:0000256" key="4">
    <source>
        <dbReference type="ARBA" id="ARBA00022490"/>
    </source>
</evidence>
<feature type="domain" description="Gcp-like" evidence="7">
    <location>
        <begin position="34"/>
        <end position="203"/>
    </location>
</feature>
<evidence type="ECO:0000313" key="8">
    <source>
        <dbReference type="EMBL" id="SMA50502.1"/>
    </source>
</evidence>
<dbReference type="NCBIfam" id="TIGR03725">
    <property type="entry name" value="T6A_YeaZ"/>
    <property type="match status" value="1"/>
</dbReference>
<evidence type="ECO:0000256" key="6">
    <source>
        <dbReference type="ARBA" id="ARBA00032446"/>
    </source>
</evidence>
<evidence type="ECO:0000256" key="2">
    <source>
        <dbReference type="ARBA" id="ARBA00010493"/>
    </source>
</evidence>